<accession>A0ABS1CK37</accession>
<gene>
    <name evidence="2" type="ORF">CKO31_16440</name>
</gene>
<evidence type="ECO:0000256" key="1">
    <source>
        <dbReference type="SAM" id="Phobius"/>
    </source>
</evidence>
<evidence type="ECO:0000313" key="2">
    <source>
        <dbReference type="EMBL" id="MBK1632296.1"/>
    </source>
</evidence>
<reference evidence="2 3" key="1">
    <citation type="journal article" date="2020" name="Microorganisms">
        <title>Osmotic Adaptation and Compatible Solute Biosynthesis of Phototrophic Bacteria as Revealed from Genome Analyses.</title>
        <authorList>
            <person name="Imhoff J.F."/>
            <person name="Rahn T."/>
            <person name="Kunzel S."/>
            <person name="Keller A."/>
            <person name="Neulinger S.C."/>
        </authorList>
    </citation>
    <scope>NUCLEOTIDE SEQUENCE [LARGE SCALE GENOMIC DNA]</scope>
    <source>
        <strain evidence="2 3">DSM 6210</strain>
    </source>
</reference>
<dbReference type="RefSeq" id="WP_200239744.1">
    <property type="nucleotide sequence ID" value="NZ_NRRV01000044.1"/>
</dbReference>
<keyword evidence="1" id="KW-1133">Transmembrane helix</keyword>
<evidence type="ECO:0000313" key="3">
    <source>
        <dbReference type="Proteomes" id="UP000748752"/>
    </source>
</evidence>
<name>A0ABS1CK37_9GAMM</name>
<dbReference type="Proteomes" id="UP000748752">
    <property type="component" value="Unassembled WGS sequence"/>
</dbReference>
<sequence>MTIDDSSLPLHLALLVAAWLGYFVLHSLLASLAVKRWTAALRPDWMPRYRLGFNALAVLLVLPPLWLTLTGPGPVLIAWTGVGAWIANGLALAAIAGVLWSLRWYDGASFLGFRQWRERIGAVADREDFAISPLHRWVRHPWYSLSLVLIWTRDMDPSFLTSAVLLTGYFVVGSRLEERKLIAFHGERYRRYRERVPSLLPLPWRHLTAAQARTLSAQRLG</sequence>
<feature type="transmembrane region" description="Helical" evidence="1">
    <location>
        <begin position="12"/>
        <end position="30"/>
    </location>
</feature>
<feature type="transmembrane region" description="Helical" evidence="1">
    <location>
        <begin position="75"/>
        <end position="100"/>
    </location>
</feature>
<organism evidence="2 3">
    <name type="scientific">Thiohalocapsa halophila</name>
    <dbReference type="NCBI Taxonomy" id="69359"/>
    <lineage>
        <taxon>Bacteria</taxon>
        <taxon>Pseudomonadati</taxon>
        <taxon>Pseudomonadota</taxon>
        <taxon>Gammaproteobacteria</taxon>
        <taxon>Chromatiales</taxon>
        <taxon>Chromatiaceae</taxon>
        <taxon>Thiohalocapsa</taxon>
    </lineage>
</organism>
<evidence type="ECO:0008006" key="4">
    <source>
        <dbReference type="Google" id="ProtNLM"/>
    </source>
</evidence>
<dbReference type="EMBL" id="NRRV01000044">
    <property type="protein sequence ID" value="MBK1632296.1"/>
    <property type="molecule type" value="Genomic_DNA"/>
</dbReference>
<protein>
    <recommendedName>
        <fullName evidence="4">Methanethiol S-methyltransferase</fullName>
    </recommendedName>
</protein>
<keyword evidence="1" id="KW-0812">Transmembrane</keyword>
<keyword evidence="1" id="KW-0472">Membrane</keyword>
<feature type="transmembrane region" description="Helical" evidence="1">
    <location>
        <begin position="51"/>
        <end position="69"/>
    </location>
</feature>
<keyword evidence="3" id="KW-1185">Reference proteome</keyword>
<proteinExistence type="predicted"/>
<dbReference type="Gene3D" id="1.20.120.1630">
    <property type="match status" value="1"/>
</dbReference>
<comment type="caution">
    <text evidence="2">The sequence shown here is derived from an EMBL/GenBank/DDBJ whole genome shotgun (WGS) entry which is preliminary data.</text>
</comment>